<dbReference type="PROSITE" id="PS51085">
    <property type="entry name" value="2FE2S_FER_2"/>
    <property type="match status" value="1"/>
</dbReference>
<dbReference type="InterPro" id="IPR012675">
    <property type="entry name" value="Beta-grasp_dom_sf"/>
</dbReference>
<evidence type="ECO:0000256" key="4">
    <source>
        <dbReference type="ARBA" id="ARBA00023004"/>
    </source>
</evidence>
<dbReference type="AlphaFoldDB" id="A0A1N6DV07"/>
<keyword evidence="2" id="KW-0479">Metal-binding</keyword>
<dbReference type="Proteomes" id="UP000184694">
    <property type="component" value="Unassembled WGS sequence"/>
</dbReference>
<dbReference type="Pfam" id="PF01799">
    <property type="entry name" value="Fer2_2"/>
    <property type="match status" value="1"/>
</dbReference>
<evidence type="ECO:0000256" key="3">
    <source>
        <dbReference type="ARBA" id="ARBA00023002"/>
    </source>
</evidence>
<keyword evidence="8" id="KW-1185">Reference proteome</keyword>
<dbReference type="Gene3D" id="1.10.150.120">
    <property type="entry name" value="[2Fe-2S]-binding domain"/>
    <property type="match status" value="1"/>
</dbReference>
<dbReference type="FunFam" id="3.10.20.30:FF:000020">
    <property type="entry name" value="Xanthine dehydrogenase iron-sulfur subunit"/>
    <property type="match status" value="1"/>
</dbReference>
<evidence type="ECO:0000259" key="6">
    <source>
        <dbReference type="PROSITE" id="PS51085"/>
    </source>
</evidence>
<accession>A0A1N6DV07</accession>
<dbReference type="FunFam" id="1.10.150.120:FF:000003">
    <property type="entry name" value="Carbon monoxide dehydrogenase, small subunit"/>
    <property type="match status" value="1"/>
</dbReference>
<keyword evidence="5" id="KW-0411">Iron-sulfur</keyword>
<dbReference type="InterPro" id="IPR051452">
    <property type="entry name" value="Diverse_Oxidoreductases"/>
</dbReference>
<dbReference type="SUPFAM" id="SSF47741">
    <property type="entry name" value="CO dehydrogenase ISP C-domain like"/>
    <property type="match status" value="1"/>
</dbReference>
<dbReference type="GO" id="GO:0046872">
    <property type="term" value="F:metal ion binding"/>
    <property type="evidence" value="ECO:0007669"/>
    <property type="project" value="UniProtKB-KW"/>
</dbReference>
<dbReference type="PANTHER" id="PTHR44379:SF8">
    <property type="entry name" value="XANTHINE DEHYDROGENASE IRON-SULFUR-BINDING SUBUNIT XDHC-RELATED"/>
    <property type="match status" value="1"/>
</dbReference>
<protein>
    <submittedName>
        <fullName evidence="7">Purine hydroxylase delta subunit apoprotein</fullName>
    </submittedName>
</protein>
<organism evidence="7 8">
    <name type="scientific">Halodesulfovibrio marinisediminis DSM 17456</name>
    <dbReference type="NCBI Taxonomy" id="1121457"/>
    <lineage>
        <taxon>Bacteria</taxon>
        <taxon>Pseudomonadati</taxon>
        <taxon>Thermodesulfobacteriota</taxon>
        <taxon>Desulfovibrionia</taxon>
        <taxon>Desulfovibrionales</taxon>
        <taxon>Desulfovibrionaceae</taxon>
        <taxon>Halodesulfovibrio</taxon>
    </lineage>
</organism>
<gene>
    <name evidence="7" type="ORF">SAMN02745161_0504</name>
</gene>
<dbReference type="SUPFAM" id="SSF54292">
    <property type="entry name" value="2Fe-2S ferredoxin-like"/>
    <property type="match status" value="1"/>
</dbReference>
<reference evidence="8" key="1">
    <citation type="submission" date="2016-11" db="EMBL/GenBank/DDBJ databases">
        <authorList>
            <person name="Varghese N."/>
            <person name="Submissions S."/>
        </authorList>
    </citation>
    <scope>NUCLEOTIDE SEQUENCE [LARGE SCALE GENOMIC DNA]</scope>
    <source>
        <strain evidence="8">DSM 17456</strain>
    </source>
</reference>
<evidence type="ECO:0000256" key="2">
    <source>
        <dbReference type="ARBA" id="ARBA00022723"/>
    </source>
</evidence>
<proteinExistence type="predicted"/>
<dbReference type="OrthoDB" id="9775084at2"/>
<dbReference type="InterPro" id="IPR006058">
    <property type="entry name" value="2Fe2S_fd_BS"/>
</dbReference>
<keyword evidence="1" id="KW-0001">2Fe-2S</keyword>
<dbReference type="Pfam" id="PF00111">
    <property type="entry name" value="Fer2"/>
    <property type="match status" value="1"/>
</dbReference>
<dbReference type="RefSeq" id="WP_074215371.1">
    <property type="nucleotide sequence ID" value="NZ_FSRG01000003.1"/>
</dbReference>
<name>A0A1N6DV07_9BACT</name>
<dbReference type="InterPro" id="IPR002888">
    <property type="entry name" value="2Fe-2S-bd"/>
</dbReference>
<evidence type="ECO:0000313" key="7">
    <source>
        <dbReference type="EMBL" id="SIN74626.1"/>
    </source>
</evidence>
<dbReference type="InterPro" id="IPR001041">
    <property type="entry name" value="2Fe-2S_ferredoxin-type"/>
</dbReference>
<dbReference type="InterPro" id="IPR036010">
    <property type="entry name" value="2Fe-2S_ferredoxin-like_sf"/>
</dbReference>
<dbReference type="InterPro" id="IPR036884">
    <property type="entry name" value="2Fe-2S-bd_dom_sf"/>
</dbReference>
<dbReference type="EMBL" id="FSRG01000003">
    <property type="protein sequence ID" value="SIN74626.1"/>
    <property type="molecule type" value="Genomic_DNA"/>
</dbReference>
<dbReference type="GO" id="GO:0051537">
    <property type="term" value="F:2 iron, 2 sulfur cluster binding"/>
    <property type="evidence" value="ECO:0007669"/>
    <property type="project" value="UniProtKB-KW"/>
</dbReference>
<dbReference type="STRING" id="1121457.SAMN02745161_0504"/>
<evidence type="ECO:0000256" key="1">
    <source>
        <dbReference type="ARBA" id="ARBA00022714"/>
    </source>
</evidence>
<keyword evidence="3" id="KW-0560">Oxidoreductase</keyword>
<evidence type="ECO:0000313" key="8">
    <source>
        <dbReference type="Proteomes" id="UP000184694"/>
    </source>
</evidence>
<keyword evidence="4" id="KW-0408">Iron</keyword>
<dbReference type="GO" id="GO:0016491">
    <property type="term" value="F:oxidoreductase activity"/>
    <property type="evidence" value="ECO:0007669"/>
    <property type="project" value="UniProtKB-KW"/>
</dbReference>
<feature type="domain" description="2Fe-2S ferredoxin-type" evidence="6">
    <location>
        <begin position="4"/>
        <end position="80"/>
    </location>
</feature>
<sequence>MNTKLVSFVLNGEPVSVRVDPFELFVDVLRDKLHLTGTKKGCGEGGCGTCTVIVNGEAVNSCLMPAMRADGAIVETIEGVEEDGELHPLQTSFIEKGAVQCGFCTPGMIMSAKALLDKNKSPSKEQILEAVSGNICRCTGYVKIEEAIEDAARTLREAAVRGESHD</sequence>
<dbReference type="PROSITE" id="PS00197">
    <property type="entry name" value="2FE2S_FER_1"/>
    <property type="match status" value="1"/>
</dbReference>
<dbReference type="Gene3D" id="3.10.20.30">
    <property type="match status" value="1"/>
</dbReference>
<dbReference type="PANTHER" id="PTHR44379">
    <property type="entry name" value="OXIDOREDUCTASE WITH IRON-SULFUR SUBUNIT"/>
    <property type="match status" value="1"/>
</dbReference>
<evidence type="ECO:0000256" key="5">
    <source>
        <dbReference type="ARBA" id="ARBA00023014"/>
    </source>
</evidence>